<keyword evidence="3" id="KW-1185">Reference proteome</keyword>
<protein>
    <recommendedName>
        <fullName evidence="4">C-type lectin domain-containing protein</fullName>
    </recommendedName>
</protein>
<dbReference type="Gene3D" id="3.10.100.10">
    <property type="entry name" value="Mannose-Binding Protein A, subunit A"/>
    <property type="match status" value="1"/>
</dbReference>
<dbReference type="CDD" id="cd00037">
    <property type="entry name" value="CLECT"/>
    <property type="match status" value="1"/>
</dbReference>
<evidence type="ECO:0000256" key="1">
    <source>
        <dbReference type="SAM" id="SignalP"/>
    </source>
</evidence>
<organism evidence="2 3">
    <name type="scientific">Chironomus riparius</name>
    <dbReference type="NCBI Taxonomy" id="315576"/>
    <lineage>
        <taxon>Eukaryota</taxon>
        <taxon>Metazoa</taxon>
        <taxon>Ecdysozoa</taxon>
        <taxon>Arthropoda</taxon>
        <taxon>Hexapoda</taxon>
        <taxon>Insecta</taxon>
        <taxon>Pterygota</taxon>
        <taxon>Neoptera</taxon>
        <taxon>Endopterygota</taxon>
        <taxon>Diptera</taxon>
        <taxon>Nematocera</taxon>
        <taxon>Chironomoidea</taxon>
        <taxon>Chironomidae</taxon>
        <taxon>Chironominae</taxon>
        <taxon>Chironomus</taxon>
    </lineage>
</organism>
<evidence type="ECO:0000313" key="3">
    <source>
        <dbReference type="Proteomes" id="UP001153620"/>
    </source>
</evidence>
<dbReference type="AlphaFoldDB" id="A0A9N9S5I7"/>
<proteinExistence type="predicted"/>
<keyword evidence="1" id="KW-0732">Signal</keyword>
<dbReference type="SUPFAM" id="SSF56436">
    <property type="entry name" value="C-type lectin-like"/>
    <property type="match status" value="1"/>
</dbReference>
<dbReference type="EMBL" id="OU895880">
    <property type="protein sequence ID" value="CAG9811702.1"/>
    <property type="molecule type" value="Genomic_DNA"/>
</dbReference>
<evidence type="ECO:0000313" key="2">
    <source>
        <dbReference type="EMBL" id="CAG9811702.1"/>
    </source>
</evidence>
<dbReference type="Proteomes" id="UP001153620">
    <property type="component" value="Chromosome 4"/>
</dbReference>
<accession>A0A9N9S5I7</accession>
<gene>
    <name evidence="2" type="ORF">CHIRRI_LOCUS14509</name>
</gene>
<feature type="signal peptide" evidence="1">
    <location>
        <begin position="1"/>
        <end position="21"/>
    </location>
</feature>
<reference evidence="2" key="2">
    <citation type="submission" date="2022-10" db="EMBL/GenBank/DDBJ databases">
        <authorList>
            <consortium name="ENA_rothamsted_submissions"/>
            <consortium name="culmorum"/>
            <person name="King R."/>
        </authorList>
    </citation>
    <scope>NUCLEOTIDE SEQUENCE</scope>
</reference>
<feature type="chain" id="PRO_5040290231" description="C-type lectin domain-containing protein" evidence="1">
    <location>
        <begin position="22"/>
        <end position="191"/>
    </location>
</feature>
<dbReference type="InterPro" id="IPR016187">
    <property type="entry name" value="CTDL_fold"/>
</dbReference>
<name>A0A9N9S5I7_9DIPT</name>
<dbReference type="InterPro" id="IPR016186">
    <property type="entry name" value="C-type_lectin-like/link_sf"/>
</dbReference>
<reference evidence="2" key="1">
    <citation type="submission" date="2022-01" db="EMBL/GenBank/DDBJ databases">
        <authorList>
            <person name="King R."/>
        </authorList>
    </citation>
    <scope>NUCLEOTIDE SEQUENCE</scope>
</reference>
<sequence>MKQKILILIIFISFATLKAEGTENPSNLTHQYPSMPYILNCSYADPIPYLNNTAQKVICWVNSTVNQSMAAQLCQRFQMKLFTIESAEIFLKYQFLTFIRFQHENKSFFFNAKLYRTNLKTFTTPEVPVYNGYKWASKTSTGCVVMTHDGQGSFNPKVVDCNFLTSFHCEFRIPGNFLSFEFSTVLENSNF</sequence>
<evidence type="ECO:0008006" key="4">
    <source>
        <dbReference type="Google" id="ProtNLM"/>
    </source>
</evidence>